<gene>
    <name evidence="5" type="primary">yesS_2</name>
    <name evidence="5" type="ORF">MOST_22520</name>
</gene>
<dbReference type="Pfam" id="PF10114">
    <property type="entry name" value="PocR"/>
    <property type="match status" value="1"/>
</dbReference>
<evidence type="ECO:0000313" key="5">
    <source>
        <dbReference type="EMBL" id="PRR71687.1"/>
    </source>
</evidence>
<dbReference type="Gene3D" id="1.10.10.60">
    <property type="entry name" value="Homeodomain-like"/>
    <property type="match status" value="2"/>
</dbReference>
<dbReference type="InterPro" id="IPR020449">
    <property type="entry name" value="Tscrpt_reg_AraC-type_HTH"/>
</dbReference>
<dbReference type="InterPro" id="IPR018062">
    <property type="entry name" value="HTH_AraC-typ_CS"/>
</dbReference>
<dbReference type="AlphaFoldDB" id="A0A9X7J1X8"/>
<dbReference type="InterPro" id="IPR018771">
    <property type="entry name" value="PocR_dom"/>
</dbReference>
<dbReference type="PROSITE" id="PS00041">
    <property type="entry name" value="HTH_ARAC_FAMILY_1"/>
    <property type="match status" value="1"/>
</dbReference>
<dbReference type="PROSITE" id="PS01124">
    <property type="entry name" value="HTH_ARAC_FAMILY_2"/>
    <property type="match status" value="1"/>
</dbReference>
<accession>A0A9X7J1X8</accession>
<keyword evidence="6" id="KW-1185">Reference proteome</keyword>
<dbReference type="Pfam" id="PF12833">
    <property type="entry name" value="HTH_18"/>
    <property type="match status" value="1"/>
</dbReference>
<dbReference type="GO" id="GO:0043565">
    <property type="term" value="F:sequence-specific DNA binding"/>
    <property type="evidence" value="ECO:0007669"/>
    <property type="project" value="InterPro"/>
</dbReference>
<feature type="domain" description="HTH araC/xylS-type" evidence="4">
    <location>
        <begin position="324"/>
        <end position="421"/>
    </location>
</feature>
<sequence>MGLLSLQQLADPAILKRLLSSFTEATGMRAVILDTTMEPVIGVEDYTYHCRLCQLVNSVTEGAERCRETYRRACRAVELIDPCILFCHAGLVHWAAPIKLQDQVLGTIICGQAIMWELDEQAMQEIFNRVADLCLPPRELRAAIQKLRVVPARQVQQGAELLKKLAARVAASSLSSLGATGQQEKRGPLKGPSLWDWLVERAPWEQGNGYQLDLENELAIRVRLGDRLGAETILENLLGNILFTNIGRAEIIKYRLLELLAILSRAAAAGGARPEEILNLSAASMQKISTLSLEESFIWLLRTLDEFMDRIYRARESRQTPPVEKAVAYINTNYRQSIGLEDIAVFVDLSPAHLSRLFKKEMGRTVIEYLTLVRIEAAKRLLREGKTIEEVATATGFNEVTYFSRVFKREVGVTPGTYRSRYA</sequence>
<dbReference type="EMBL" id="PVXL01000050">
    <property type="protein sequence ID" value="PRR71687.1"/>
    <property type="molecule type" value="Genomic_DNA"/>
</dbReference>
<proteinExistence type="predicted"/>
<keyword evidence="2" id="KW-0238">DNA-binding</keyword>
<reference evidence="5 6" key="1">
    <citation type="submission" date="2018-03" db="EMBL/GenBank/DDBJ databases">
        <title>Genome sequence of Moorella stamsii DSM 26217.</title>
        <authorList>
            <person name="Poehlein A."/>
            <person name="Daniel R."/>
        </authorList>
    </citation>
    <scope>NUCLEOTIDE SEQUENCE [LARGE SCALE GENOMIC DNA]</scope>
    <source>
        <strain evidence="6">DSM 26217</strain>
    </source>
</reference>
<dbReference type="PRINTS" id="PR00032">
    <property type="entry name" value="HTHARAC"/>
</dbReference>
<dbReference type="InterPro" id="IPR018060">
    <property type="entry name" value="HTH_AraC"/>
</dbReference>
<evidence type="ECO:0000256" key="1">
    <source>
        <dbReference type="ARBA" id="ARBA00023015"/>
    </source>
</evidence>
<dbReference type="SUPFAM" id="SSF46689">
    <property type="entry name" value="Homeodomain-like"/>
    <property type="match status" value="2"/>
</dbReference>
<dbReference type="PANTHER" id="PTHR43280">
    <property type="entry name" value="ARAC-FAMILY TRANSCRIPTIONAL REGULATOR"/>
    <property type="match status" value="1"/>
</dbReference>
<evidence type="ECO:0000256" key="3">
    <source>
        <dbReference type="ARBA" id="ARBA00023163"/>
    </source>
</evidence>
<evidence type="ECO:0000313" key="6">
    <source>
        <dbReference type="Proteomes" id="UP000239430"/>
    </source>
</evidence>
<dbReference type="Proteomes" id="UP000239430">
    <property type="component" value="Unassembled WGS sequence"/>
</dbReference>
<protein>
    <submittedName>
        <fullName evidence="5">HTH-type transcriptional regulator YesS</fullName>
    </submittedName>
</protein>
<name>A0A9X7J1X8_9FIRM</name>
<organism evidence="5 6">
    <name type="scientific">Neomoorella stamsii</name>
    <dbReference type="NCBI Taxonomy" id="1266720"/>
    <lineage>
        <taxon>Bacteria</taxon>
        <taxon>Bacillati</taxon>
        <taxon>Bacillota</taxon>
        <taxon>Clostridia</taxon>
        <taxon>Neomoorellales</taxon>
        <taxon>Neomoorellaceae</taxon>
        <taxon>Neomoorella</taxon>
    </lineage>
</organism>
<comment type="caution">
    <text evidence="5">The sequence shown here is derived from an EMBL/GenBank/DDBJ whole genome shotgun (WGS) entry which is preliminary data.</text>
</comment>
<dbReference type="GO" id="GO:0003700">
    <property type="term" value="F:DNA-binding transcription factor activity"/>
    <property type="evidence" value="ECO:0007669"/>
    <property type="project" value="InterPro"/>
</dbReference>
<evidence type="ECO:0000256" key="2">
    <source>
        <dbReference type="ARBA" id="ARBA00023125"/>
    </source>
</evidence>
<dbReference type="RefSeq" id="WP_054936163.1">
    <property type="nucleotide sequence ID" value="NZ_PVXL01000050.1"/>
</dbReference>
<evidence type="ECO:0000259" key="4">
    <source>
        <dbReference type="PROSITE" id="PS01124"/>
    </source>
</evidence>
<dbReference type="SMART" id="SM00342">
    <property type="entry name" value="HTH_ARAC"/>
    <property type="match status" value="1"/>
</dbReference>
<dbReference type="InterPro" id="IPR009057">
    <property type="entry name" value="Homeodomain-like_sf"/>
</dbReference>
<keyword evidence="3" id="KW-0804">Transcription</keyword>
<keyword evidence="1" id="KW-0805">Transcription regulation</keyword>
<dbReference type="PANTHER" id="PTHR43280:SF2">
    <property type="entry name" value="HTH-TYPE TRANSCRIPTIONAL REGULATOR EXSA"/>
    <property type="match status" value="1"/>
</dbReference>